<evidence type="ECO:0000313" key="3">
    <source>
        <dbReference type="Proteomes" id="UP001595756"/>
    </source>
</evidence>
<comment type="caution">
    <text evidence="2">The sequence shown here is derived from an EMBL/GenBank/DDBJ whole genome shotgun (WGS) entry which is preliminary data.</text>
</comment>
<gene>
    <name evidence="2" type="ORF">ACFO0J_16760</name>
</gene>
<proteinExistence type="predicted"/>
<keyword evidence="1" id="KW-1133">Transmembrane helix</keyword>
<name>A0ABV8S542_9BURK</name>
<feature type="transmembrane region" description="Helical" evidence="1">
    <location>
        <begin position="111"/>
        <end position="136"/>
    </location>
</feature>
<dbReference type="Proteomes" id="UP001595756">
    <property type="component" value="Unassembled WGS sequence"/>
</dbReference>
<keyword evidence="1" id="KW-0472">Membrane</keyword>
<feature type="transmembrane region" description="Helical" evidence="1">
    <location>
        <begin position="172"/>
        <end position="192"/>
    </location>
</feature>
<keyword evidence="1" id="KW-0812">Transmembrane</keyword>
<organism evidence="2 3">
    <name type="scientific">Castellaniella hirudinis</name>
    <dbReference type="NCBI Taxonomy" id="1144617"/>
    <lineage>
        <taxon>Bacteria</taxon>
        <taxon>Pseudomonadati</taxon>
        <taxon>Pseudomonadota</taxon>
        <taxon>Betaproteobacteria</taxon>
        <taxon>Burkholderiales</taxon>
        <taxon>Alcaligenaceae</taxon>
        <taxon>Castellaniella</taxon>
    </lineage>
</organism>
<protein>
    <submittedName>
        <fullName evidence="2">Uncharacterized protein</fullName>
    </submittedName>
</protein>
<evidence type="ECO:0000313" key="2">
    <source>
        <dbReference type="EMBL" id="MFC4299696.1"/>
    </source>
</evidence>
<keyword evidence="3" id="KW-1185">Reference proteome</keyword>
<reference evidence="3" key="1">
    <citation type="journal article" date="2019" name="Int. J. Syst. Evol. Microbiol.">
        <title>The Global Catalogue of Microorganisms (GCM) 10K type strain sequencing project: providing services to taxonomists for standard genome sequencing and annotation.</title>
        <authorList>
            <consortium name="The Broad Institute Genomics Platform"/>
            <consortium name="The Broad Institute Genome Sequencing Center for Infectious Disease"/>
            <person name="Wu L."/>
            <person name="Ma J."/>
        </authorList>
    </citation>
    <scope>NUCLEOTIDE SEQUENCE [LARGE SCALE GENOMIC DNA]</scope>
    <source>
        <strain evidence="3">CGMCC 1.19029</strain>
    </source>
</reference>
<dbReference type="EMBL" id="JBHSDY010000011">
    <property type="protein sequence ID" value="MFC4299696.1"/>
    <property type="molecule type" value="Genomic_DNA"/>
</dbReference>
<dbReference type="RefSeq" id="WP_376814233.1">
    <property type="nucleotide sequence ID" value="NZ_JBHSDY010000011.1"/>
</dbReference>
<sequence>MSGKREFTNGYVNLWVGKGETKVVAQSSASFTYGVKTDFSIGASSSLAIGIKTALALNAGVDVAVGESFTIKKQNSFSIAKKFNEFYADSAVTGVGAADATDVATLKRLEFLTWILVGAQSAVAVSFAVLALGRLIDQTVNGKLNDKGEVEIPKDAEVSDALHGFRTFPMGYLSSALTIIANLAAMFLLIYARYKKSQTNAAPNAVLSLDKQSAAFLGIAPLGKTASSGATLDESGIDLSTSTQNLGFNMVDDSPSIIGFDKQPGRANVPGARLKLYADGDIKSWGKNAVHVASDNARHIAKKHTLQVKDKASVAEIDKDGVRLKAKAGTTMSLDAGAGKITAIGGGGSAMSLEAKASSFGTGGNQLICKTAGVELKFGSISIKLSSSGVKIGGALTILEPGAPQLTSAELTSIKSKATLWDAQLNSDALALKTLSTKQQLQEQALTTLKESLIAVRTTVDEVAAKTSESGTK</sequence>
<evidence type="ECO:0000256" key="1">
    <source>
        <dbReference type="SAM" id="Phobius"/>
    </source>
</evidence>
<accession>A0ABV8S542</accession>